<accession>A0A6G1JJX6</accession>
<protein>
    <submittedName>
        <fullName evidence="1">Uncharacterized protein</fullName>
    </submittedName>
</protein>
<sequence length="90" mass="10385">MRVANCMHLLRSARRVLSGWSVSYTRRLPLYSVEHVLKSSIVATVAALDHFRLLIQQLNPVTRLPDLPTLLKFTNYLLRSAKRKRKKPSS</sequence>
<gene>
    <name evidence="1" type="ORF">K458DRAFT_106796</name>
</gene>
<proteinExistence type="predicted"/>
<reference evidence="1" key="1">
    <citation type="journal article" date="2020" name="Stud. Mycol.">
        <title>101 Dothideomycetes genomes: a test case for predicting lifestyles and emergence of pathogens.</title>
        <authorList>
            <person name="Haridas S."/>
            <person name="Albert R."/>
            <person name="Binder M."/>
            <person name="Bloem J."/>
            <person name="Labutti K."/>
            <person name="Salamov A."/>
            <person name="Andreopoulos B."/>
            <person name="Baker S."/>
            <person name="Barry K."/>
            <person name="Bills G."/>
            <person name="Bluhm B."/>
            <person name="Cannon C."/>
            <person name="Castanera R."/>
            <person name="Culley D."/>
            <person name="Daum C."/>
            <person name="Ezra D."/>
            <person name="Gonzalez J."/>
            <person name="Henrissat B."/>
            <person name="Kuo A."/>
            <person name="Liang C."/>
            <person name="Lipzen A."/>
            <person name="Lutzoni F."/>
            <person name="Magnuson J."/>
            <person name="Mondo S."/>
            <person name="Nolan M."/>
            <person name="Ohm R."/>
            <person name="Pangilinan J."/>
            <person name="Park H.-J."/>
            <person name="Ramirez L."/>
            <person name="Alfaro M."/>
            <person name="Sun H."/>
            <person name="Tritt A."/>
            <person name="Yoshinaga Y."/>
            <person name="Zwiers L.-H."/>
            <person name="Turgeon B."/>
            <person name="Goodwin S."/>
            <person name="Spatafora J."/>
            <person name="Crous P."/>
            <person name="Grigoriev I."/>
        </authorList>
    </citation>
    <scope>NUCLEOTIDE SEQUENCE</scope>
    <source>
        <strain evidence="1">CBS 122367</strain>
    </source>
</reference>
<dbReference type="EMBL" id="MU005571">
    <property type="protein sequence ID" value="KAF2690530.1"/>
    <property type="molecule type" value="Genomic_DNA"/>
</dbReference>
<dbReference type="AlphaFoldDB" id="A0A6G1JJX6"/>
<dbReference type="Proteomes" id="UP000799291">
    <property type="component" value="Unassembled WGS sequence"/>
</dbReference>
<name>A0A6G1JJX6_9PLEO</name>
<evidence type="ECO:0000313" key="2">
    <source>
        <dbReference type="Proteomes" id="UP000799291"/>
    </source>
</evidence>
<evidence type="ECO:0000313" key="1">
    <source>
        <dbReference type="EMBL" id="KAF2690530.1"/>
    </source>
</evidence>
<organism evidence="1 2">
    <name type="scientific">Lentithecium fluviatile CBS 122367</name>
    <dbReference type="NCBI Taxonomy" id="1168545"/>
    <lineage>
        <taxon>Eukaryota</taxon>
        <taxon>Fungi</taxon>
        <taxon>Dikarya</taxon>
        <taxon>Ascomycota</taxon>
        <taxon>Pezizomycotina</taxon>
        <taxon>Dothideomycetes</taxon>
        <taxon>Pleosporomycetidae</taxon>
        <taxon>Pleosporales</taxon>
        <taxon>Massarineae</taxon>
        <taxon>Lentitheciaceae</taxon>
        <taxon>Lentithecium</taxon>
    </lineage>
</organism>
<keyword evidence="2" id="KW-1185">Reference proteome</keyword>